<dbReference type="GO" id="GO:0004144">
    <property type="term" value="F:diacylglycerol O-acyltransferase activity"/>
    <property type="evidence" value="ECO:0007669"/>
    <property type="project" value="UniProtKB-EC"/>
</dbReference>
<gene>
    <name evidence="9" type="ORF">POTOM_057143</name>
</gene>
<keyword evidence="8" id="KW-0472">Membrane</keyword>
<dbReference type="Proteomes" id="UP000886885">
    <property type="component" value="Chromosome 18D"/>
</dbReference>
<feature type="transmembrane region" description="Helical" evidence="8">
    <location>
        <begin position="98"/>
        <end position="119"/>
    </location>
</feature>
<feature type="transmembrane region" description="Helical" evidence="8">
    <location>
        <begin position="270"/>
        <end position="294"/>
    </location>
</feature>
<name>A0A8X7XYE5_POPTO</name>
<dbReference type="GO" id="GO:0005789">
    <property type="term" value="C:endoplasmic reticulum membrane"/>
    <property type="evidence" value="ECO:0007669"/>
    <property type="project" value="UniProtKB-SubCell"/>
</dbReference>
<evidence type="ECO:0000256" key="8">
    <source>
        <dbReference type="SAM" id="Phobius"/>
    </source>
</evidence>
<dbReference type="GO" id="GO:0009941">
    <property type="term" value="C:chloroplast envelope"/>
    <property type="evidence" value="ECO:0007669"/>
    <property type="project" value="TreeGrafter"/>
</dbReference>
<keyword evidence="8" id="KW-1133">Transmembrane helix</keyword>
<dbReference type="GO" id="GO:0019432">
    <property type="term" value="P:triglyceride biosynthetic process"/>
    <property type="evidence" value="ECO:0007669"/>
    <property type="project" value="TreeGrafter"/>
</dbReference>
<feature type="transmembrane region" description="Helical" evidence="8">
    <location>
        <begin position="315"/>
        <end position="333"/>
    </location>
</feature>
<organism evidence="9 10">
    <name type="scientific">Populus tomentosa</name>
    <name type="common">Chinese white poplar</name>
    <dbReference type="NCBI Taxonomy" id="118781"/>
    <lineage>
        <taxon>Eukaryota</taxon>
        <taxon>Viridiplantae</taxon>
        <taxon>Streptophyta</taxon>
        <taxon>Embryophyta</taxon>
        <taxon>Tracheophyta</taxon>
        <taxon>Spermatophyta</taxon>
        <taxon>Magnoliopsida</taxon>
        <taxon>eudicotyledons</taxon>
        <taxon>Gunneridae</taxon>
        <taxon>Pentapetalae</taxon>
        <taxon>rosids</taxon>
        <taxon>fabids</taxon>
        <taxon>Malpighiales</taxon>
        <taxon>Salicaceae</taxon>
        <taxon>Saliceae</taxon>
        <taxon>Populus</taxon>
    </lineage>
</organism>
<accession>A0A8X7XYE5</accession>
<feature type="transmembrane region" description="Helical" evidence="8">
    <location>
        <begin position="417"/>
        <end position="434"/>
    </location>
</feature>
<dbReference type="EMBL" id="JAAWWB010000036">
    <property type="protein sequence ID" value="KAG6739542.1"/>
    <property type="molecule type" value="Genomic_DNA"/>
</dbReference>
<keyword evidence="6" id="KW-0012">Acyltransferase</keyword>
<feature type="transmembrane region" description="Helical" evidence="8">
    <location>
        <begin position="170"/>
        <end position="192"/>
    </location>
</feature>
<sequence>MAEPESPENRIAAMETSSSSTSDLNFSIRRRSTVTDSASTEMMGSEGLKSSGKACDKVKTENKSDMKFNYRPSMPAHSGVRESPLSSDAIFKQSHAGLFNLCIVVLVAVNSRLIIENLIKYGWLINSGFWFSSKSLRDWPLFMCCLSLPAFPLAAYLVEKLAYRNCISELVVVFLHIIITTASLLYPVLVILRCDSALLSGGTLMLFACIVWLKLVSFAHTSSDMRAIAKSIDKENTPSISYDANFKSLVYFMVAPTLCYQRELSETERLLSLACGCYILSLFLGSLIFALHALSLQSSYPRSASVRKGWVVRQFVKLIIFTGFMGFIIEQYINPIVQNSQHPLKGNLLYAIERVLKLSVPNLYVWLCMFYCFFHLWLNILAELLRFGDREFYKDWWNARTVEEYWRMWNMLSARPCQFISGWFAISIFHVYGIKYQRFGYRHPGSHIPVSYLNGLNPLSLPYATGLYSYTSGLVLSGFLNLVLFCFKWAALLIAFFVSAVFHEFDFERDELDMSDKLHEDCDNMMKRSVFICELYSVWNLLYVISMVQIMVVVYCCSLPHVQALGIYWNYVSGKIVLTTDCQKFVYLTVLKSVPLVVITKFLQNKFKSSMTSNSAIFHLKVYLRFLLASFMDRGEMDSVLLSREMVSSGLLFSCISIDVQAILEVQALAIKMPKQQWICCVG</sequence>
<feature type="transmembrane region" description="Helical" evidence="8">
    <location>
        <begin position="479"/>
        <end position="502"/>
    </location>
</feature>
<keyword evidence="4" id="KW-0808">Transferase</keyword>
<feature type="transmembrane region" description="Helical" evidence="8">
    <location>
        <begin position="363"/>
        <end position="385"/>
    </location>
</feature>
<keyword evidence="10" id="KW-1185">Reference proteome</keyword>
<comment type="pathway">
    <text evidence="2">Lipid metabolism.</text>
</comment>
<feature type="transmembrane region" description="Helical" evidence="8">
    <location>
        <begin position="535"/>
        <end position="555"/>
    </location>
</feature>
<keyword evidence="8" id="KW-0812">Transmembrane</keyword>
<dbReference type="OrthoDB" id="10039049at2759"/>
<dbReference type="InterPro" id="IPR014371">
    <property type="entry name" value="Oat_ACAT_DAG_ARE"/>
</dbReference>
<feature type="region of interest" description="Disordered" evidence="7">
    <location>
        <begin position="1"/>
        <end position="54"/>
    </location>
</feature>
<evidence type="ECO:0000256" key="7">
    <source>
        <dbReference type="SAM" id="MobiDB-lite"/>
    </source>
</evidence>
<evidence type="ECO:0000256" key="4">
    <source>
        <dbReference type="ARBA" id="ARBA00022679"/>
    </source>
</evidence>
<evidence type="ECO:0000313" key="10">
    <source>
        <dbReference type="Proteomes" id="UP000886885"/>
    </source>
</evidence>
<evidence type="ECO:0000256" key="1">
    <source>
        <dbReference type="ARBA" id="ARBA00004477"/>
    </source>
</evidence>
<evidence type="ECO:0000313" key="9">
    <source>
        <dbReference type="EMBL" id="KAG6739542.1"/>
    </source>
</evidence>
<feature type="transmembrane region" description="Helical" evidence="8">
    <location>
        <begin position="139"/>
        <end position="158"/>
    </location>
</feature>
<evidence type="ECO:0000256" key="2">
    <source>
        <dbReference type="ARBA" id="ARBA00005189"/>
    </source>
</evidence>
<protein>
    <recommendedName>
        <fullName evidence="3">diacylglycerol O-acyltransferase</fullName>
        <ecNumber evidence="3">2.3.1.20</ecNumber>
    </recommendedName>
</protein>
<evidence type="ECO:0000256" key="3">
    <source>
        <dbReference type="ARBA" id="ARBA00013244"/>
    </source>
</evidence>
<dbReference type="PANTHER" id="PTHR10408:SF7">
    <property type="entry name" value="DIACYLGLYCEROL O-ACYLTRANSFERASE 1"/>
    <property type="match status" value="1"/>
</dbReference>
<reference evidence="9" key="1">
    <citation type="journal article" date="2020" name="bioRxiv">
        <title>Hybrid origin of Populus tomentosa Carr. identified through genome sequencing and phylogenomic analysis.</title>
        <authorList>
            <person name="An X."/>
            <person name="Gao K."/>
            <person name="Chen Z."/>
            <person name="Li J."/>
            <person name="Yang X."/>
            <person name="Yang X."/>
            <person name="Zhou J."/>
            <person name="Guo T."/>
            <person name="Zhao T."/>
            <person name="Huang S."/>
            <person name="Miao D."/>
            <person name="Khan W.U."/>
            <person name="Rao P."/>
            <person name="Ye M."/>
            <person name="Lei B."/>
            <person name="Liao W."/>
            <person name="Wang J."/>
            <person name="Ji L."/>
            <person name="Li Y."/>
            <person name="Guo B."/>
            <person name="Mustafa N.S."/>
            <person name="Li S."/>
            <person name="Yun Q."/>
            <person name="Keller S.R."/>
            <person name="Mao J."/>
            <person name="Zhang R."/>
            <person name="Strauss S.H."/>
        </authorList>
    </citation>
    <scope>NUCLEOTIDE SEQUENCE</scope>
    <source>
        <strain evidence="9">GM15</strain>
        <tissue evidence="9">Leaf</tissue>
    </source>
</reference>
<dbReference type="AlphaFoldDB" id="A0A8X7XYE5"/>
<comment type="caution">
    <text evidence="9">The sequence shown here is derived from an EMBL/GenBank/DDBJ whole genome shotgun (WGS) entry which is preliminary data.</text>
</comment>
<keyword evidence="5" id="KW-0256">Endoplasmic reticulum</keyword>
<evidence type="ECO:0000256" key="5">
    <source>
        <dbReference type="ARBA" id="ARBA00022824"/>
    </source>
</evidence>
<feature type="transmembrane region" description="Helical" evidence="8">
    <location>
        <begin position="198"/>
        <end position="219"/>
    </location>
</feature>
<dbReference type="EC" id="2.3.1.20" evidence="3"/>
<proteinExistence type="predicted"/>
<dbReference type="PANTHER" id="PTHR10408">
    <property type="entry name" value="STEROL O-ACYLTRANSFERASE"/>
    <property type="match status" value="1"/>
</dbReference>
<evidence type="ECO:0000256" key="6">
    <source>
        <dbReference type="ARBA" id="ARBA00023315"/>
    </source>
</evidence>
<comment type="subcellular location">
    <subcellularLocation>
        <location evidence="1">Endoplasmic reticulum membrane</location>
        <topology evidence="1">Multi-pass membrane protein</topology>
    </subcellularLocation>
</comment>